<dbReference type="PANTHER" id="PTHR30349">
    <property type="entry name" value="PHAGE INTEGRASE-RELATED"/>
    <property type="match status" value="1"/>
</dbReference>
<accession>A0A3Q9RQ77</accession>
<dbReference type="OrthoDB" id="107900at2"/>
<evidence type="ECO:0000313" key="7">
    <source>
        <dbReference type="EMBL" id="AZV44839.1"/>
    </source>
</evidence>
<gene>
    <name evidence="7" type="ORF">BAOM_4258</name>
</gene>
<keyword evidence="3" id="KW-0233">DNA recombination</keyword>
<dbReference type="PANTHER" id="PTHR30349:SF64">
    <property type="entry name" value="PROPHAGE INTEGRASE INTD-RELATED"/>
    <property type="match status" value="1"/>
</dbReference>
<dbReference type="AlphaFoldDB" id="A0A3Q9RQ77"/>
<dbReference type="Pfam" id="PF13102">
    <property type="entry name" value="Phage_int_SAM_5"/>
    <property type="match status" value="1"/>
</dbReference>
<reference evidence="7 8" key="1">
    <citation type="submission" date="2018-01" db="EMBL/GenBank/DDBJ databases">
        <title>Bacillus asahii Genome sequencing and assembly.</title>
        <authorList>
            <person name="Jiang H."/>
            <person name="Feng Y."/>
            <person name="Zhao F."/>
            <person name="Lin X."/>
        </authorList>
    </citation>
    <scope>NUCLEOTIDE SEQUENCE [LARGE SCALE GENOMIC DNA]</scope>
    <source>
        <strain evidence="7 8">OM18</strain>
    </source>
</reference>
<evidence type="ECO:0000259" key="5">
    <source>
        <dbReference type="PROSITE" id="PS51898"/>
    </source>
</evidence>
<dbReference type="EMBL" id="CP026095">
    <property type="protein sequence ID" value="AZV44839.1"/>
    <property type="molecule type" value="Genomic_DNA"/>
</dbReference>
<dbReference type="InterPro" id="IPR013762">
    <property type="entry name" value="Integrase-like_cat_sf"/>
</dbReference>
<dbReference type="RefSeq" id="WP_127761739.1">
    <property type="nucleotide sequence ID" value="NZ_CP026095.1"/>
</dbReference>
<dbReference type="InterPro" id="IPR044068">
    <property type="entry name" value="CB"/>
</dbReference>
<dbReference type="GO" id="GO:0015074">
    <property type="term" value="P:DNA integration"/>
    <property type="evidence" value="ECO:0007669"/>
    <property type="project" value="InterPro"/>
</dbReference>
<dbReference type="SUPFAM" id="SSF56349">
    <property type="entry name" value="DNA breaking-rejoining enzymes"/>
    <property type="match status" value="1"/>
</dbReference>
<keyword evidence="2 4" id="KW-0238">DNA-binding</keyword>
<dbReference type="Gene3D" id="1.10.443.10">
    <property type="entry name" value="Intergrase catalytic core"/>
    <property type="match status" value="1"/>
</dbReference>
<proteinExistence type="inferred from homology"/>
<dbReference type="Pfam" id="PF00589">
    <property type="entry name" value="Phage_integrase"/>
    <property type="match status" value="1"/>
</dbReference>
<dbReference type="KEGG" id="pasa:BAOM_4258"/>
<feature type="domain" description="Tyr recombinase" evidence="5">
    <location>
        <begin position="106"/>
        <end position="293"/>
    </location>
</feature>
<dbReference type="InterPro" id="IPR010998">
    <property type="entry name" value="Integrase_recombinase_N"/>
</dbReference>
<evidence type="ECO:0000256" key="2">
    <source>
        <dbReference type="ARBA" id="ARBA00023125"/>
    </source>
</evidence>
<dbReference type="InterPro" id="IPR050090">
    <property type="entry name" value="Tyrosine_recombinase_XerCD"/>
</dbReference>
<dbReference type="InterPro" id="IPR011010">
    <property type="entry name" value="DNA_brk_join_enz"/>
</dbReference>
<dbReference type="PROSITE" id="PS51898">
    <property type="entry name" value="TYR_RECOMBINASE"/>
    <property type="match status" value="1"/>
</dbReference>
<evidence type="ECO:0000256" key="3">
    <source>
        <dbReference type="ARBA" id="ARBA00023172"/>
    </source>
</evidence>
<evidence type="ECO:0000313" key="8">
    <source>
        <dbReference type="Proteomes" id="UP000283095"/>
    </source>
</evidence>
<name>A0A3Q9RQ77_9BACI</name>
<feature type="domain" description="Core-binding (CB)" evidence="6">
    <location>
        <begin position="1"/>
        <end position="86"/>
    </location>
</feature>
<dbReference type="GO" id="GO:0003677">
    <property type="term" value="F:DNA binding"/>
    <property type="evidence" value="ECO:0007669"/>
    <property type="project" value="UniProtKB-UniRule"/>
</dbReference>
<dbReference type="Gene3D" id="1.10.150.130">
    <property type="match status" value="1"/>
</dbReference>
<dbReference type="InterPro" id="IPR002104">
    <property type="entry name" value="Integrase_catalytic"/>
</dbReference>
<dbReference type="InterPro" id="IPR025269">
    <property type="entry name" value="SAM-like_dom"/>
</dbReference>
<organism evidence="7 8">
    <name type="scientific">Peribacillus asahii</name>
    <dbReference type="NCBI Taxonomy" id="228899"/>
    <lineage>
        <taxon>Bacteria</taxon>
        <taxon>Bacillati</taxon>
        <taxon>Bacillota</taxon>
        <taxon>Bacilli</taxon>
        <taxon>Bacillales</taxon>
        <taxon>Bacillaceae</taxon>
        <taxon>Peribacillus</taxon>
    </lineage>
</organism>
<dbReference type="Proteomes" id="UP000283095">
    <property type="component" value="Chromosome"/>
</dbReference>
<evidence type="ECO:0000259" key="6">
    <source>
        <dbReference type="PROSITE" id="PS51900"/>
    </source>
</evidence>
<dbReference type="CDD" id="cd00397">
    <property type="entry name" value="DNA_BRE_C"/>
    <property type="match status" value="1"/>
</dbReference>
<evidence type="ECO:0000256" key="1">
    <source>
        <dbReference type="ARBA" id="ARBA00008857"/>
    </source>
</evidence>
<dbReference type="GO" id="GO:0006310">
    <property type="term" value="P:DNA recombination"/>
    <property type="evidence" value="ECO:0007669"/>
    <property type="project" value="UniProtKB-KW"/>
</dbReference>
<evidence type="ECO:0000256" key="4">
    <source>
        <dbReference type="PROSITE-ProRule" id="PRU01248"/>
    </source>
</evidence>
<dbReference type="PROSITE" id="PS51900">
    <property type="entry name" value="CB"/>
    <property type="match status" value="1"/>
</dbReference>
<comment type="similarity">
    <text evidence="1">Belongs to the 'phage' integrase family.</text>
</comment>
<sequence length="302" mass="35730">MLIRFLIDEFITEKRYENVTEQSIKTSEYNYKHLESFLATQGIEQVKDISSRVAKRYMMFCKDSGDKPTTLNSRLKRIKALFNWAVKEKIIEENPFTEVKKVREDIRIQAFTDEEVKEIISYLRRKKRREDTFYAVRNYTVFLTLIGTGIRLGELVNLRWEDINFETGQMKVFGKARKEANVPLASSLLRELSLWRVYCEEKFNKLSSNVFISQNNQPLTDNAIKCFFKRLAQAMEFPETRCSAHSCRHYYAKTYIQSGGDIVSLARILRHTSIKTTERYLHMFSNELKENNEKFNPLNKLF</sequence>
<protein>
    <submittedName>
        <fullName evidence="7">Phage integrase family domain protein</fullName>
    </submittedName>
</protein>